<dbReference type="SUPFAM" id="SSF57716">
    <property type="entry name" value="Glucocorticoid receptor-like (DNA-binding domain)"/>
    <property type="match status" value="1"/>
</dbReference>
<sequence>MSSSSSSKVVVEYAKSNRSSCKTCSKTISANAVRLGLVTRGARGFDMTKWHHVHCFSAGSESISSAEMIQGFASLKSSDQEALKKLVDGFAKSLDEVLDEGKDLTEGSKELICEELGVHKRDEDEKDKREERDSKKTKMSAPALKAEQEIAFAVSNIKDKYKDATLLPKWKAFQTVIFLERDDDLHDSKKIAAFDFDGCLAKTSVKRVGPDAWSLMYPSIPDKLQSLYNDGYKLVIFTNESNIERWKNKRQVAVDSKIGRLNNFIKCVKVPIQVFISCGFDKSDGQAEDPFRKPKPGMWRIMEQHFNSGISIDMDQSFYVGDAAGRLNDHSDADIKFAQAIGLKFYVPEEYFDA</sequence>
<dbReference type="InterPro" id="IPR013954">
    <property type="entry name" value="PNK3P"/>
</dbReference>
<dbReference type="NCBIfam" id="TIGR01664">
    <property type="entry name" value="DNA-3'-Pase"/>
    <property type="match status" value="1"/>
</dbReference>
<evidence type="ECO:0000256" key="1">
    <source>
        <dbReference type="ARBA" id="ARBA00004123"/>
    </source>
</evidence>
<dbReference type="InterPro" id="IPR006551">
    <property type="entry name" value="Polynucleotide_phosphatase"/>
</dbReference>
<keyword evidence="3" id="KW-0863">Zinc-finger</keyword>
<keyword evidence="9" id="KW-1185">Reference proteome</keyword>
<dbReference type="Pfam" id="PF00645">
    <property type="entry name" value="zf-PARP"/>
    <property type="match status" value="1"/>
</dbReference>
<dbReference type="InterPro" id="IPR001510">
    <property type="entry name" value="Znf_PARP"/>
</dbReference>
<name>A0ABY9DZZ4_VITVI</name>
<dbReference type="InterPro" id="IPR023214">
    <property type="entry name" value="HAD_sf"/>
</dbReference>
<evidence type="ECO:0000313" key="9">
    <source>
        <dbReference type="Proteomes" id="UP001227230"/>
    </source>
</evidence>
<dbReference type="PANTHER" id="PTHR12083:SF9">
    <property type="entry name" value="BIFUNCTIONAL POLYNUCLEOTIDE PHOSPHATASE_KINASE"/>
    <property type="match status" value="1"/>
</dbReference>
<organism evidence="8 9">
    <name type="scientific">Vitis vinifera</name>
    <name type="common">Grape</name>
    <dbReference type="NCBI Taxonomy" id="29760"/>
    <lineage>
        <taxon>Eukaryota</taxon>
        <taxon>Viridiplantae</taxon>
        <taxon>Streptophyta</taxon>
        <taxon>Embryophyta</taxon>
        <taxon>Tracheophyta</taxon>
        <taxon>Spermatophyta</taxon>
        <taxon>Magnoliopsida</taxon>
        <taxon>eudicotyledons</taxon>
        <taxon>Gunneridae</taxon>
        <taxon>Pentapetalae</taxon>
        <taxon>rosids</taxon>
        <taxon>Vitales</taxon>
        <taxon>Vitaceae</taxon>
        <taxon>Viteae</taxon>
        <taxon>Vitis</taxon>
    </lineage>
</organism>
<keyword evidence="2" id="KW-0479">Metal-binding</keyword>
<dbReference type="SMART" id="SM01336">
    <property type="entry name" value="zf-PARP"/>
    <property type="match status" value="1"/>
</dbReference>
<dbReference type="SUPFAM" id="SSF56784">
    <property type="entry name" value="HAD-like"/>
    <property type="match status" value="1"/>
</dbReference>
<dbReference type="InterPro" id="IPR006549">
    <property type="entry name" value="HAD-SF_hydro_IIIA"/>
</dbReference>
<protein>
    <recommendedName>
        <fullName evidence="7">PARP-type domain-containing protein</fullName>
    </recommendedName>
</protein>
<evidence type="ECO:0000256" key="5">
    <source>
        <dbReference type="ARBA" id="ARBA00023242"/>
    </source>
</evidence>
<gene>
    <name evidence="8" type="ORF">VitviT2T_029428</name>
</gene>
<dbReference type="InterPro" id="IPR036412">
    <property type="entry name" value="HAD-like_sf"/>
</dbReference>
<dbReference type="Pfam" id="PF08645">
    <property type="entry name" value="PNK3P"/>
    <property type="match status" value="1"/>
</dbReference>
<feature type="region of interest" description="Disordered" evidence="6">
    <location>
        <begin position="122"/>
        <end position="142"/>
    </location>
</feature>
<proteinExistence type="predicted"/>
<keyword evidence="5" id="KW-0539">Nucleus</keyword>
<dbReference type="PROSITE" id="PS50064">
    <property type="entry name" value="ZF_PARP_2"/>
    <property type="match status" value="1"/>
</dbReference>
<evidence type="ECO:0000256" key="2">
    <source>
        <dbReference type="ARBA" id="ARBA00022723"/>
    </source>
</evidence>
<evidence type="ECO:0000256" key="4">
    <source>
        <dbReference type="ARBA" id="ARBA00022833"/>
    </source>
</evidence>
<dbReference type="Proteomes" id="UP001227230">
    <property type="component" value="Chromosome 19"/>
</dbReference>
<reference evidence="8 9" key="1">
    <citation type="journal article" date="2023" name="Hortic Res">
        <title>The complete reference genome for grapevine (Vitis vinifera L.) genetics and breeding.</title>
        <authorList>
            <person name="Shi X."/>
            <person name="Cao S."/>
            <person name="Wang X."/>
            <person name="Huang S."/>
            <person name="Wang Y."/>
            <person name="Liu Z."/>
            <person name="Liu W."/>
            <person name="Leng X."/>
            <person name="Peng Y."/>
            <person name="Wang N."/>
            <person name="Wang Y."/>
            <person name="Ma Z."/>
            <person name="Xu X."/>
            <person name="Zhang F."/>
            <person name="Xue H."/>
            <person name="Zhong H."/>
            <person name="Wang Y."/>
            <person name="Zhang K."/>
            <person name="Velt A."/>
            <person name="Avia K."/>
            <person name="Holtgrawe D."/>
            <person name="Grimplet J."/>
            <person name="Matus J.T."/>
            <person name="Ware D."/>
            <person name="Wu X."/>
            <person name="Wang H."/>
            <person name="Liu C."/>
            <person name="Fang Y."/>
            <person name="Rustenholz C."/>
            <person name="Cheng Z."/>
            <person name="Xiao H."/>
            <person name="Zhou Y."/>
        </authorList>
    </citation>
    <scope>NUCLEOTIDE SEQUENCE [LARGE SCALE GENOMIC DNA]</scope>
    <source>
        <strain evidence="9">cv. Pinot noir / PN40024</strain>
        <tissue evidence="8">Leaf</tissue>
    </source>
</reference>
<feature type="compositionally biased region" description="Basic and acidic residues" evidence="6">
    <location>
        <begin position="122"/>
        <end position="136"/>
    </location>
</feature>
<dbReference type="NCBIfam" id="TIGR01662">
    <property type="entry name" value="HAD-SF-IIIA"/>
    <property type="match status" value="1"/>
</dbReference>
<dbReference type="CDD" id="cd01625">
    <property type="entry name" value="HAD_PNP"/>
    <property type="match status" value="1"/>
</dbReference>
<dbReference type="InterPro" id="IPR036957">
    <property type="entry name" value="Znf_PARP_sf"/>
</dbReference>
<comment type="subcellular location">
    <subcellularLocation>
        <location evidence="1">Nucleus</location>
    </subcellularLocation>
</comment>
<keyword evidence="4" id="KW-0862">Zinc</keyword>
<dbReference type="EMBL" id="CP126666">
    <property type="protein sequence ID" value="WKA11986.1"/>
    <property type="molecule type" value="Genomic_DNA"/>
</dbReference>
<evidence type="ECO:0000256" key="3">
    <source>
        <dbReference type="ARBA" id="ARBA00022771"/>
    </source>
</evidence>
<feature type="domain" description="PARP-type" evidence="7">
    <location>
        <begin position="9"/>
        <end position="91"/>
    </location>
</feature>
<evidence type="ECO:0000259" key="7">
    <source>
        <dbReference type="PROSITE" id="PS50064"/>
    </source>
</evidence>
<dbReference type="Gene3D" id="3.40.50.1000">
    <property type="entry name" value="HAD superfamily/HAD-like"/>
    <property type="match status" value="1"/>
</dbReference>
<evidence type="ECO:0000256" key="6">
    <source>
        <dbReference type="SAM" id="MobiDB-lite"/>
    </source>
</evidence>
<dbReference type="Gene3D" id="3.30.1740.10">
    <property type="entry name" value="Zinc finger, PARP-type"/>
    <property type="match status" value="1"/>
</dbReference>
<evidence type="ECO:0000313" key="8">
    <source>
        <dbReference type="EMBL" id="WKA11986.1"/>
    </source>
</evidence>
<dbReference type="PANTHER" id="PTHR12083">
    <property type="entry name" value="BIFUNCTIONAL POLYNUCLEOTIDE PHOSPHATASE/KINASE"/>
    <property type="match status" value="1"/>
</dbReference>
<accession>A0ABY9DZZ4</accession>